<sequence length="378" mass="42660">MQNDNTTTLKSAPKKERILSVDVLRGFDMFWLIGGTGLALAIVKLFGQGVQGVLLPQLDHAKWIGFTFYDLIFPLFEFVMGMSVVFSLSRILKQEGKKAAYKRLLRRFVLLFLLGIIYYGGISHGWSDVRIFGVLQRLAVTYLFTGMLFIHFKLRGLILVSVVVLIVYWILNVFIPVPDTGIVSITKESNWAQYIDSILLPGRKYGGNGTWDVNGILGTFPATISCLLGVFASFILLDKKLDQQKRVYYLVGLGVSMLVVGLGWSVSMPIIKNIWSSTYVLFAGGLSFILMGFLYWIIDVKKYTKWTLIFVWIGVNPITIYMARNLIDFNGIATRLVGGTTDLHSPNVWGYLAAMIMSLVLSLLLLRFLYNRKIFIKV</sequence>
<evidence type="ECO:0000256" key="1">
    <source>
        <dbReference type="SAM" id="Phobius"/>
    </source>
</evidence>
<gene>
    <name evidence="2" type="ORF">MNBD_IGNAVI01-1971</name>
</gene>
<feature type="transmembrane region" description="Helical" evidence="1">
    <location>
        <begin position="157"/>
        <end position="175"/>
    </location>
</feature>
<evidence type="ECO:0000313" key="2">
    <source>
        <dbReference type="EMBL" id="VAX18232.1"/>
    </source>
</evidence>
<keyword evidence="1" id="KW-0812">Transmembrane</keyword>
<dbReference type="PANTHER" id="PTHR31061:SF24">
    <property type="entry name" value="LD22376P"/>
    <property type="match status" value="1"/>
</dbReference>
<feature type="transmembrane region" description="Helical" evidence="1">
    <location>
        <begin position="23"/>
        <end position="46"/>
    </location>
</feature>
<feature type="transmembrane region" description="Helical" evidence="1">
    <location>
        <begin position="215"/>
        <end position="235"/>
    </location>
</feature>
<feature type="transmembrane region" description="Helical" evidence="1">
    <location>
        <begin position="348"/>
        <end position="370"/>
    </location>
</feature>
<feature type="transmembrane region" description="Helical" evidence="1">
    <location>
        <begin position="247"/>
        <end position="267"/>
    </location>
</feature>
<accession>A0A3B1BQM2</accession>
<feature type="transmembrane region" description="Helical" evidence="1">
    <location>
        <begin position="305"/>
        <end position="323"/>
    </location>
</feature>
<feature type="transmembrane region" description="Helical" evidence="1">
    <location>
        <begin position="134"/>
        <end position="150"/>
    </location>
</feature>
<reference evidence="2" key="1">
    <citation type="submission" date="2018-06" db="EMBL/GenBank/DDBJ databases">
        <authorList>
            <person name="Zhirakovskaya E."/>
        </authorList>
    </citation>
    <scope>NUCLEOTIDE SEQUENCE</scope>
</reference>
<organism evidence="2">
    <name type="scientific">hydrothermal vent metagenome</name>
    <dbReference type="NCBI Taxonomy" id="652676"/>
    <lineage>
        <taxon>unclassified sequences</taxon>
        <taxon>metagenomes</taxon>
        <taxon>ecological metagenomes</taxon>
    </lineage>
</organism>
<feature type="transmembrane region" description="Helical" evidence="1">
    <location>
        <begin position="66"/>
        <end position="92"/>
    </location>
</feature>
<proteinExistence type="predicted"/>
<name>A0A3B1BQM2_9ZZZZ</name>
<protein>
    <submittedName>
        <fullName evidence="2">N-acetylglucosamine related transporter, NagX</fullName>
    </submittedName>
</protein>
<keyword evidence="1" id="KW-0472">Membrane</keyword>
<feature type="transmembrane region" description="Helical" evidence="1">
    <location>
        <begin position="104"/>
        <end position="122"/>
    </location>
</feature>
<dbReference type="PANTHER" id="PTHR31061">
    <property type="entry name" value="LD22376P"/>
    <property type="match status" value="1"/>
</dbReference>
<keyword evidence="1" id="KW-1133">Transmembrane helix</keyword>
<dbReference type="AlphaFoldDB" id="A0A3B1BQM2"/>
<dbReference type="EMBL" id="UOGD01000095">
    <property type="protein sequence ID" value="VAX18232.1"/>
    <property type="molecule type" value="Genomic_DNA"/>
</dbReference>
<feature type="transmembrane region" description="Helical" evidence="1">
    <location>
        <begin position="279"/>
        <end position="298"/>
    </location>
</feature>